<dbReference type="AlphaFoldDB" id="A0A074ZAD3"/>
<gene>
    <name evidence="1" type="ORF">T265_08074</name>
</gene>
<proteinExistence type="predicted"/>
<reference evidence="1 2" key="1">
    <citation type="submission" date="2013-11" db="EMBL/GenBank/DDBJ databases">
        <title>Opisthorchis viverrini - life in the bile duct.</title>
        <authorList>
            <person name="Young N.D."/>
            <person name="Nagarajan N."/>
            <person name="Lin S.J."/>
            <person name="Korhonen P.K."/>
            <person name="Jex A.R."/>
            <person name="Hall R.S."/>
            <person name="Safavi-Hemami H."/>
            <person name="Kaewkong W."/>
            <person name="Bertrand D."/>
            <person name="Gao S."/>
            <person name="Seet Q."/>
            <person name="Wongkham S."/>
            <person name="Teh B.T."/>
            <person name="Wongkham C."/>
            <person name="Intapan P.M."/>
            <person name="Maleewong W."/>
            <person name="Yang X."/>
            <person name="Hu M."/>
            <person name="Wang Z."/>
            <person name="Hofmann A."/>
            <person name="Sternberg P.W."/>
            <person name="Tan P."/>
            <person name="Wang J."/>
            <person name="Gasser R.B."/>
        </authorList>
    </citation>
    <scope>NUCLEOTIDE SEQUENCE [LARGE SCALE GENOMIC DNA]</scope>
</reference>
<organism evidence="1 2">
    <name type="scientific">Opisthorchis viverrini</name>
    <name type="common">Southeast Asian liver fluke</name>
    <dbReference type="NCBI Taxonomy" id="6198"/>
    <lineage>
        <taxon>Eukaryota</taxon>
        <taxon>Metazoa</taxon>
        <taxon>Spiralia</taxon>
        <taxon>Lophotrochozoa</taxon>
        <taxon>Platyhelminthes</taxon>
        <taxon>Trematoda</taxon>
        <taxon>Digenea</taxon>
        <taxon>Opisthorchiida</taxon>
        <taxon>Opisthorchiata</taxon>
        <taxon>Opisthorchiidae</taxon>
        <taxon>Opisthorchis</taxon>
    </lineage>
</organism>
<dbReference type="RefSeq" id="XP_009172033.1">
    <property type="nucleotide sequence ID" value="XM_009173769.1"/>
</dbReference>
<dbReference type="EMBL" id="KL596818">
    <property type="protein sequence ID" value="KER24231.1"/>
    <property type="molecule type" value="Genomic_DNA"/>
</dbReference>
<protein>
    <submittedName>
        <fullName evidence="1">Uncharacterized protein</fullName>
    </submittedName>
</protein>
<dbReference type="KEGG" id="ovi:T265_08074"/>
<accession>A0A074ZAD3</accession>
<evidence type="ECO:0000313" key="1">
    <source>
        <dbReference type="EMBL" id="KER24231.1"/>
    </source>
</evidence>
<dbReference type="CTD" id="20322253"/>
<evidence type="ECO:0000313" key="2">
    <source>
        <dbReference type="Proteomes" id="UP000054324"/>
    </source>
</evidence>
<dbReference type="Proteomes" id="UP000054324">
    <property type="component" value="Unassembled WGS sequence"/>
</dbReference>
<name>A0A074ZAD3_OPIVI</name>
<sequence>MPPKGWTKARILSGCPSLDRGSREAEVGFEPRTFRRADSNQSEQDKLHLGGRLFGYLYK</sequence>
<dbReference type="GeneID" id="20322253"/>
<keyword evidence="2" id="KW-1185">Reference proteome</keyword>
<dbReference type="OrthoDB" id="6489092at2759"/>